<dbReference type="STRING" id="1051891.A0A0C3Q3S6"/>
<dbReference type="SUPFAM" id="SSF46579">
    <property type="entry name" value="Prefoldin"/>
    <property type="match status" value="1"/>
</dbReference>
<comment type="similarity">
    <text evidence="1">Belongs to the prefoldin subunit beta family.</text>
</comment>
<name>A0A0C3Q3S6_9AGAM</name>
<dbReference type="GO" id="GO:0006457">
    <property type="term" value="P:protein folding"/>
    <property type="evidence" value="ECO:0007669"/>
    <property type="project" value="InterPro"/>
</dbReference>
<sequence>MSAVAEKKPAATKQLTEQEVQARYSRYQNELQSVAQKLGELETEAEEYELVLKTLEECLESQPDRTCFRLIGGVLVERTVKDVAPQIKTNRDGIRRVIESLVTQYKGKEEEFQAFQREYNIRVVSRS</sequence>
<dbReference type="Pfam" id="PF01920">
    <property type="entry name" value="Prefoldin_2"/>
    <property type="match status" value="1"/>
</dbReference>
<keyword evidence="4" id="KW-0378">Hydrolase</keyword>
<protein>
    <submittedName>
        <fullName evidence="4">Glycoside hydrolase family 16 protein</fullName>
    </submittedName>
</protein>
<dbReference type="FunFam" id="1.10.287.370:FF:000002">
    <property type="entry name" value="Prefoldin subunit 2"/>
    <property type="match status" value="1"/>
</dbReference>
<dbReference type="EMBL" id="KN823343">
    <property type="protein sequence ID" value="KIO17786.1"/>
    <property type="molecule type" value="Genomic_DNA"/>
</dbReference>
<keyword evidence="5" id="KW-1185">Reference proteome</keyword>
<dbReference type="InterPro" id="IPR009053">
    <property type="entry name" value="Prefoldin"/>
</dbReference>
<dbReference type="GO" id="GO:0051082">
    <property type="term" value="F:unfolded protein binding"/>
    <property type="evidence" value="ECO:0007669"/>
    <property type="project" value="InterPro"/>
</dbReference>
<dbReference type="GO" id="GO:0016272">
    <property type="term" value="C:prefoldin complex"/>
    <property type="evidence" value="ECO:0007669"/>
    <property type="project" value="InterPro"/>
</dbReference>
<gene>
    <name evidence="4" type="ORF">M407DRAFT_32530</name>
</gene>
<dbReference type="GO" id="GO:0016787">
    <property type="term" value="F:hydrolase activity"/>
    <property type="evidence" value="ECO:0007669"/>
    <property type="project" value="UniProtKB-KW"/>
</dbReference>
<evidence type="ECO:0000313" key="5">
    <source>
        <dbReference type="Proteomes" id="UP000054248"/>
    </source>
</evidence>
<evidence type="ECO:0000256" key="3">
    <source>
        <dbReference type="SAM" id="Coils"/>
    </source>
</evidence>
<dbReference type="OrthoDB" id="29646at2759"/>
<accession>A0A0C3Q3S6</accession>
<keyword evidence="3" id="KW-0175">Coiled coil</keyword>
<dbReference type="HOGENOM" id="CLU_113004_2_1_1"/>
<dbReference type="Gene3D" id="1.10.287.370">
    <property type="match status" value="1"/>
</dbReference>
<evidence type="ECO:0000256" key="2">
    <source>
        <dbReference type="ARBA" id="ARBA00023186"/>
    </source>
</evidence>
<dbReference type="PANTHER" id="PTHR13303">
    <property type="entry name" value="PREFOLDIN SUBUNIT 2"/>
    <property type="match status" value="1"/>
</dbReference>
<reference evidence="5" key="2">
    <citation type="submission" date="2015-01" db="EMBL/GenBank/DDBJ databases">
        <title>Evolutionary Origins and Diversification of the Mycorrhizal Mutualists.</title>
        <authorList>
            <consortium name="DOE Joint Genome Institute"/>
            <consortium name="Mycorrhizal Genomics Consortium"/>
            <person name="Kohler A."/>
            <person name="Kuo A."/>
            <person name="Nagy L.G."/>
            <person name="Floudas D."/>
            <person name="Copeland A."/>
            <person name="Barry K.W."/>
            <person name="Cichocki N."/>
            <person name="Veneault-Fourrey C."/>
            <person name="LaButti K."/>
            <person name="Lindquist E.A."/>
            <person name="Lipzen A."/>
            <person name="Lundell T."/>
            <person name="Morin E."/>
            <person name="Murat C."/>
            <person name="Riley R."/>
            <person name="Ohm R."/>
            <person name="Sun H."/>
            <person name="Tunlid A."/>
            <person name="Henrissat B."/>
            <person name="Grigoriev I.V."/>
            <person name="Hibbett D.S."/>
            <person name="Martin F."/>
        </authorList>
    </citation>
    <scope>NUCLEOTIDE SEQUENCE [LARGE SCALE GENOMIC DNA]</scope>
    <source>
        <strain evidence="5">MUT 4182</strain>
    </source>
</reference>
<dbReference type="InterPro" id="IPR027235">
    <property type="entry name" value="PFD2"/>
</dbReference>
<feature type="coiled-coil region" evidence="3">
    <location>
        <begin position="17"/>
        <end position="58"/>
    </location>
</feature>
<evidence type="ECO:0000313" key="4">
    <source>
        <dbReference type="EMBL" id="KIO17786.1"/>
    </source>
</evidence>
<dbReference type="Proteomes" id="UP000054248">
    <property type="component" value="Unassembled WGS sequence"/>
</dbReference>
<evidence type="ECO:0000256" key="1">
    <source>
        <dbReference type="ARBA" id="ARBA00008045"/>
    </source>
</evidence>
<organism evidence="4 5">
    <name type="scientific">Tulasnella calospora MUT 4182</name>
    <dbReference type="NCBI Taxonomy" id="1051891"/>
    <lineage>
        <taxon>Eukaryota</taxon>
        <taxon>Fungi</taxon>
        <taxon>Dikarya</taxon>
        <taxon>Basidiomycota</taxon>
        <taxon>Agaricomycotina</taxon>
        <taxon>Agaricomycetes</taxon>
        <taxon>Cantharellales</taxon>
        <taxon>Tulasnellaceae</taxon>
        <taxon>Tulasnella</taxon>
    </lineage>
</organism>
<reference evidence="4 5" key="1">
    <citation type="submission" date="2014-04" db="EMBL/GenBank/DDBJ databases">
        <authorList>
            <consortium name="DOE Joint Genome Institute"/>
            <person name="Kuo A."/>
            <person name="Girlanda M."/>
            <person name="Perotto S."/>
            <person name="Kohler A."/>
            <person name="Nagy L.G."/>
            <person name="Floudas D."/>
            <person name="Copeland A."/>
            <person name="Barry K.W."/>
            <person name="Cichocki N."/>
            <person name="Veneault-Fourrey C."/>
            <person name="LaButti K."/>
            <person name="Lindquist E.A."/>
            <person name="Lipzen A."/>
            <person name="Lundell T."/>
            <person name="Morin E."/>
            <person name="Murat C."/>
            <person name="Sun H."/>
            <person name="Tunlid A."/>
            <person name="Henrissat B."/>
            <person name="Grigoriev I.V."/>
            <person name="Hibbett D.S."/>
            <person name="Martin F."/>
            <person name="Nordberg H.P."/>
            <person name="Cantor M.N."/>
            <person name="Hua S.X."/>
        </authorList>
    </citation>
    <scope>NUCLEOTIDE SEQUENCE [LARGE SCALE GENOMIC DNA]</scope>
    <source>
        <strain evidence="4 5">MUT 4182</strain>
    </source>
</reference>
<dbReference type="InterPro" id="IPR002777">
    <property type="entry name" value="PFD_beta-like"/>
</dbReference>
<dbReference type="AlphaFoldDB" id="A0A0C3Q3S6"/>
<proteinExistence type="inferred from homology"/>
<keyword evidence="2" id="KW-0143">Chaperone</keyword>
<dbReference type="CDD" id="cd23163">
    <property type="entry name" value="Prefoldin_2"/>
    <property type="match status" value="1"/>
</dbReference>